<dbReference type="GO" id="GO:0016747">
    <property type="term" value="F:acyltransferase activity, transferring groups other than amino-acyl groups"/>
    <property type="evidence" value="ECO:0007669"/>
    <property type="project" value="InterPro"/>
</dbReference>
<dbReference type="PROSITE" id="PS51186">
    <property type="entry name" value="GNAT"/>
    <property type="match status" value="1"/>
</dbReference>
<dbReference type="InterPro" id="IPR000182">
    <property type="entry name" value="GNAT_dom"/>
</dbReference>
<dbReference type="AlphaFoldDB" id="A0A9D1L0Q9"/>
<proteinExistence type="predicted"/>
<organism evidence="2 3">
    <name type="scientific">Candidatus Fimiplasma intestinipullorum</name>
    <dbReference type="NCBI Taxonomy" id="2840825"/>
    <lineage>
        <taxon>Bacteria</taxon>
        <taxon>Bacillati</taxon>
        <taxon>Bacillota</taxon>
        <taxon>Clostridia</taxon>
        <taxon>Eubacteriales</taxon>
        <taxon>Candidatus Fimiplasma</taxon>
    </lineage>
</organism>
<gene>
    <name evidence="2" type="ORF">IAD15_08050</name>
</gene>
<protein>
    <submittedName>
        <fullName evidence="2">GNAT family N-acetyltransferase</fullName>
    </submittedName>
</protein>
<evidence type="ECO:0000313" key="3">
    <source>
        <dbReference type="Proteomes" id="UP000824175"/>
    </source>
</evidence>
<evidence type="ECO:0000313" key="2">
    <source>
        <dbReference type="EMBL" id="HIU14005.1"/>
    </source>
</evidence>
<comment type="caution">
    <text evidence="2">The sequence shown here is derived from an EMBL/GenBank/DDBJ whole genome shotgun (WGS) entry which is preliminary data.</text>
</comment>
<feature type="domain" description="N-acetyltransferase" evidence="1">
    <location>
        <begin position="4"/>
        <end position="157"/>
    </location>
</feature>
<dbReference type="Gene3D" id="3.40.630.30">
    <property type="match status" value="1"/>
</dbReference>
<dbReference type="SUPFAM" id="SSF55729">
    <property type="entry name" value="Acyl-CoA N-acyltransferases (Nat)"/>
    <property type="match status" value="1"/>
</dbReference>
<dbReference type="EMBL" id="DVMJ01000066">
    <property type="protein sequence ID" value="HIU14005.1"/>
    <property type="molecule type" value="Genomic_DNA"/>
</dbReference>
<accession>A0A9D1L0Q9</accession>
<dbReference type="InterPro" id="IPR016181">
    <property type="entry name" value="Acyl_CoA_acyltransferase"/>
</dbReference>
<reference evidence="2" key="2">
    <citation type="journal article" date="2021" name="PeerJ">
        <title>Extensive microbial diversity within the chicken gut microbiome revealed by metagenomics and culture.</title>
        <authorList>
            <person name="Gilroy R."/>
            <person name="Ravi A."/>
            <person name="Getino M."/>
            <person name="Pursley I."/>
            <person name="Horton D.L."/>
            <person name="Alikhan N.F."/>
            <person name="Baker D."/>
            <person name="Gharbi K."/>
            <person name="Hall N."/>
            <person name="Watson M."/>
            <person name="Adriaenssens E.M."/>
            <person name="Foster-Nyarko E."/>
            <person name="Jarju S."/>
            <person name="Secka A."/>
            <person name="Antonio M."/>
            <person name="Oren A."/>
            <person name="Chaudhuri R.R."/>
            <person name="La Ragione R."/>
            <person name="Hildebrand F."/>
            <person name="Pallen M.J."/>
        </authorList>
    </citation>
    <scope>NUCLEOTIDE SEQUENCE</scope>
    <source>
        <strain evidence="2">CHK195-11698</strain>
    </source>
</reference>
<name>A0A9D1L0Q9_9FIRM</name>
<sequence length="157" mass="18486">MCQWEYRHLSEQEQKDICSWKYEGEYHIYDLPDYQTMRSRQMGFTNPAAAKQYWGFHLHGQLLGFVNIKEEAEAVFIGIGVRPDACNRHYGRQILEITSEIAKQAYPTKPLYLEVRSWNQRAIRCYENAGFKIVGAPFKRVTDIGEGSFYRMVQFND</sequence>
<dbReference type="Proteomes" id="UP000824175">
    <property type="component" value="Unassembled WGS sequence"/>
</dbReference>
<evidence type="ECO:0000259" key="1">
    <source>
        <dbReference type="PROSITE" id="PS51186"/>
    </source>
</evidence>
<reference evidence="2" key="1">
    <citation type="submission" date="2020-10" db="EMBL/GenBank/DDBJ databases">
        <authorList>
            <person name="Gilroy R."/>
        </authorList>
    </citation>
    <scope>NUCLEOTIDE SEQUENCE</scope>
    <source>
        <strain evidence="2">CHK195-11698</strain>
    </source>
</reference>
<dbReference type="Pfam" id="PF00583">
    <property type="entry name" value="Acetyltransf_1"/>
    <property type="match status" value="1"/>
</dbReference>